<protein>
    <recommendedName>
        <fullName evidence="5">WYL domain-containing protein</fullName>
    </recommendedName>
</protein>
<dbReference type="Pfam" id="PF25583">
    <property type="entry name" value="WCX"/>
    <property type="match status" value="1"/>
</dbReference>
<name>A0ABQ3L1W8_9ALTE</name>
<dbReference type="PROSITE" id="PS52050">
    <property type="entry name" value="WYL"/>
    <property type="match status" value="1"/>
</dbReference>
<dbReference type="RefSeq" id="WP_189433625.1">
    <property type="nucleotide sequence ID" value="NZ_BNAO01000008.1"/>
</dbReference>
<evidence type="ECO:0000259" key="2">
    <source>
        <dbReference type="Pfam" id="PF25583"/>
    </source>
</evidence>
<feature type="domain" description="WCX" evidence="2">
    <location>
        <begin position="255"/>
        <end position="331"/>
    </location>
</feature>
<comment type="caution">
    <text evidence="3">The sequence shown here is derived from an EMBL/GenBank/DDBJ whole genome shotgun (WGS) entry which is preliminary data.</text>
</comment>
<proteinExistence type="predicted"/>
<evidence type="ECO:0000313" key="4">
    <source>
        <dbReference type="Proteomes" id="UP000659697"/>
    </source>
</evidence>
<reference evidence="4" key="1">
    <citation type="journal article" date="2019" name="Int. J. Syst. Evol. Microbiol.">
        <title>The Global Catalogue of Microorganisms (GCM) 10K type strain sequencing project: providing services to taxonomists for standard genome sequencing and annotation.</title>
        <authorList>
            <consortium name="The Broad Institute Genomics Platform"/>
            <consortium name="The Broad Institute Genome Sequencing Center for Infectious Disease"/>
            <person name="Wu L."/>
            <person name="Ma J."/>
        </authorList>
    </citation>
    <scope>NUCLEOTIDE SEQUENCE [LARGE SCALE GENOMIC DNA]</scope>
    <source>
        <strain evidence="4">CGMCC 1.7003</strain>
    </source>
</reference>
<feature type="domain" description="WYL" evidence="1">
    <location>
        <begin position="149"/>
        <end position="218"/>
    </location>
</feature>
<evidence type="ECO:0008006" key="5">
    <source>
        <dbReference type="Google" id="ProtNLM"/>
    </source>
</evidence>
<sequence>MPKASRIDLTKQQVFLALPEKPANPISLKEIIRRLSSQHKIDDKSLNSRALEQFVRRILEKLLEFNEYPIYSEKSARPVLFGREKEPVKQALGVLTQLSYLNDKVTRFLPIEQQAIFQRSIKQNGVDRWQQYIYVAPSAVWRSPDYKAEALRVIYSAIENQHPIAFDYRNMKGQAKRKQLMPWGLMFKAEKIYLLGVEGHLDIDKPASYAVHRMENLAPLPIELKYRCKPDTKTLTQICEEHEIGLFSSHRDKKIAIELKFYGDAARYIDETPLSDDQEIILLADDCRVLKATVRDCYELRKFIRGFGVNVEVLAPAELRAEITAELQALLKRYADV</sequence>
<evidence type="ECO:0000259" key="1">
    <source>
        <dbReference type="Pfam" id="PF13280"/>
    </source>
</evidence>
<dbReference type="InterPro" id="IPR057727">
    <property type="entry name" value="WCX_dom"/>
</dbReference>
<gene>
    <name evidence="3" type="ORF">GCM10010919_27650</name>
</gene>
<organism evidence="3 4">
    <name type="scientific">Alishewanella longhuensis</name>
    <dbReference type="NCBI Taxonomy" id="1091037"/>
    <lineage>
        <taxon>Bacteria</taxon>
        <taxon>Pseudomonadati</taxon>
        <taxon>Pseudomonadota</taxon>
        <taxon>Gammaproteobacteria</taxon>
        <taxon>Alteromonadales</taxon>
        <taxon>Alteromonadaceae</taxon>
        <taxon>Alishewanella</taxon>
    </lineage>
</organism>
<dbReference type="Pfam" id="PF13280">
    <property type="entry name" value="WYL"/>
    <property type="match status" value="1"/>
</dbReference>
<dbReference type="EMBL" id="BNAO01000008">
    <property type="protein sequence ID" value="GHG74288.1"/>
    <property type="molecule type" value="Genomic_DNA"/>
</dbReference>
<evidence type="ECO:0000313" key="3">
    <source>
        <dbReference type="EMBL" id="GHG74288.1"/>
    </source>
</evidence>
<dbReference type="InterPro" id="IPR026881">
    <property type="entry name" value="WYL_dom"/>
</dbReference>
<dbReference type="InterPro" id="IPR051534">
    <property type="entry name" value="CBASS_pafABC_assoc_protein"/>
</dbReference>
<accession>A0ABQ3L1W8</accession>
<keyword evidence="4" id="KW-1185">Reference proteome</keyword>
<dbReference type="Proteomes" id="UP000659697">
    <property type="component" value="Unassembled WGS sequence"/>
</dbReference>
<dbReference type="PANTHER" id="PTHR34580">
    <property type="match status" value="1"/>
</dbReference>
<dbReference type="PANTHER" id="PTHR34580:SF1">
    <property type="entry name" value="PROTEIN PAFC"/>
    <property type="match status" value="1"/>
</dbReference>